<dbReference type="EMBL" id="JAAWVQ010082112">
    <property type="protein sequence ID" value="MBN3278756.1"/>
    <property type="molecule type" value="Genomic_DNA"/>
</dbReference>
<comment type="subcellular location">
    <subcellularLocation>
        <location evidence="1">Endomembrane system</location>
    </subcellularLocation>
</comment>
<keyword evidence="7" id="KW-1015">Disulfide bond</keyword>
<dbReference type="PROSITE" id="PS51914">
    <property type="entry name" value="MRH"/>
    <property type="match status" value="1"/>
</dbReference>
<evidence type="ECO:0000256" key="3">
    <source>
        <dbReference type="ARBA" id="ARBA00022692"/>
    </source>
</evidence>
<sequence length="568" mass="63459">MWFHTKQNCDPGSQDPGPDLGKSVDVKGALVAKPTLALIDSALTARHQPRFSSVPIDSAPIARFLSTNCLAQSALLLAANCNSSAPTALPCYRRRYIWHRVTARHRPRSFQHRHRSVHPRRRLPTLTARHQRVSLAPSPCAMSMCSTASSAGFHQCNQCAAKLPRQDENTCDRCLGPDYAARALAGENEICEPTQRSYGTPPTTVTRELPHTLGSPSPSPPPVQRHRFPSVETRWSLPRRHHSRGRSPGGRQSPRWYRSPSLRRRSCFPSESPQKRQSSAERRFQELAETILRRMSVLGQLTWSVLVLLVIAEWGRCQGQTKNCKLASDHGRESEMERKLLSKLEPLASLSFSAVIQDKDDSYKYYFSVCGNAANTSNAGLVQIDKSGIKTVIGQYTETEIFGGSDWVMLIYKNGSTYDSHCNSESRKSMVMISCNRNTIGDSFTVIDEERTKPKDCFYLFELDSSTVCPEITNKLSAGSILLIVFFSCLTLYIVGGFLYQRLVVGAKGMEQFPNYSFWQDLGNLTADGCDFVCRSRARNAPPTYRGVASEPLGGEETEERDDHLLPM</sequence>
<evidence type="ECO:0000256" key="6">
    <source>
        <dbReference type="ARBA" id="ARBA00023136"/>
    </source>
</evidence>
<evidence type="ECO:0000256" key="9">
    <source>
        <dbReference type="SAM" id="MobiDB-lite"/>
    </source>
</evidence>
<feature type="domain" description="MRH" evidence="11">
    <location>
        <begin position="322"/>
        <end position="471"/>
    </location>
</feature>
<gene>
    <name evidence="12" type="primary">M6pr</name>
    <name evidence="12" type="ORF">GTO93_0013095</name>
</gene>
<keyword evidence="6 10" id="KW-0472">Membrane</keyword>
<dbReference type="InterPro" id="IPR009011">
    <property type="entry name" value="Man6P_isomerase_rcpt-bd_dom_sf"/>
</dbReference>
<feature type="region of interest" description="Disordered" evidence="9">
    <location>
        <begin position="1"/>
        <end position="22"/>
    </location>
</feature>
<keyword evidence="13" id="KW-1185">Reference proteome</keyword>
<comment type="caution">
    <text evidence="12">The sequence shown here is derived from an EMBL/GenBank/DDBJ whole genome shotgun (WGS) entry which is preliminary data.</text>
</comment>
<organism evidence="12 13">
    <name type="scientific">Polyodon spathula</name>
    <name type="common">North American paddlefish</name>
    <name type="synonym">Squalus spathula</name>
    <dbReference type="NCBI Taxonomy" id="7913"/>
    <lineage>
        <taxon>Eukaryota</taxon>
        <taxon>Metazoa</taxon>
        <taxon>Chordata</taxon>
        <taxon>Craniata</taxon>
        <taxon>Vertebrata</taxon>
        <taxon>Euteleostomi</taxon>
        <taxon>Actinopterygii</taxon>
        <taxon>Chondrostei</taxon>
        <taxon>Acipenseriformes</taxon>
        <taxon>Polyodontidae</taxon>
        <taxon>Polyodon</taxon>
    </lineage>
</organism>
<dbReference type="InterPro" id="IPR044865">
    <property type="entry name" value="MRH_dom"/>
</dbReference>
<dbReference type="Pfam" id="PF02157">
    <property type="entry name" value="Man-6-P_recep"/>
    <property type="match status" value="1"/>
</dbReference>
<dbReference type="SUPFAM" id="SSF50911">
    <property type="entry name" value="Mannose 6-phosphate receptor domain"/>
    <property type="match status" value="1"/>
</dbReference>
<protein>
    <submittedName>
        <fullName evidence="12">MPRD protein</fullName>
    </submittedName>
</protein>
<dbReference type="InterPro" id="IPR028927">
    <property type="entry name" value="Man-6-P_rcpt"/>
</dbReference>
<keyword evidence="4" id="KW-0732">Signal</keyword>
<dbReference type="PRINTS" id="PR00715">
    <property type="entry name" value="MAN6PRECEPTR"/>
</dbReference>
<keyword evidence="8" id="KW-0325">Glycoprotein</keyword>
<evidence type="ECO:0000313" key="12">
    <source>
        <dbReference type="EMBL" id="MBN3278756.1"/>
    </source>
</evidence>
<proteinExistence type="predicted"/>
<dbReference type="PANTHER" id="PTHR15071">
    <property type="entry name" value="MANNOSE-6-PHOSPHATE RECEPTOR FAMILY MEMBER"/>
    <property type="match status" value="1"/>
</dbReference>
<evidence type="ECO:0000256" key="2">
    <source>
        <dbReference type="ARBA" id="ARBA00022448"/>
    </source>
</evidence>
<dbReference type="Proteomes" id="UP001166093">
    <property type="component" value="Unassembled WGS sequence"/>
</dbReference>
<keyword evidence="2" id="KW-0813">Transport</keyword>
<evidence type="ECO:0000259" key="11">
    <source>
        <dbReference type="PROSITE" id="PS51914"/>
    </source>
</evidence>
<keyword evidence="5 10" id="KW-1133">Transmembrane helix</keyword>
<accession>A0ABS2XXH9</accession>
<evidence type="ECO:0000256" key="7">
    <source>
        <dbReference type="ARBA" id="ARBA00023157"/>
    </source>
</evidence>
<dbReference type="PANTHER" id="PTHR15071:SF29">
    <property type="entry name" value="CATION-DEPENDENT MANNOSE-6-PHOSPHATE RECEPTOR"/>
    <property type="match status" value="1"/>
</dbReference>
<dbReference type="Gene3D" id="2.70.130.10">
    <property type="entry name" value="Mannose-6-phosphate receptor binding domain"/>
    <property type="match status" value="1"/>
</dbReference>
<name>A0ABS2XXH9_POLSP</name>
<feature type="compositionally biased region" description="Polar residues" evidence="9">
    <location>
        <begin position="1"/>
        <end position="11"/>
    </location>
</feature>
<feature type="region of interest" description="Disordered" evidence="9">
    <location>
        <begin position="545"/>
        <end position="568"/>
    </location>
</feature>
<feature type="non-terminal residue" evidence="12">
    <location>
        <position position="568"/>
    </location>
</feature>
<evidence type="ECO:0000256" key="1">
    <source>
        <dbReference type="ARBA" id="ARBA00004308"/>
    </source>
</evidence>
<evidence type="ECO:0000256" key="4">
    <source>
        <dbReference type="ARBA" id="ARBA00022729"/>
    </source>
</evidence>
<evidence type="ECO:0000313" key="13">
    <source>
        <dbReference type="Proteomes" id="UP001166093"/>
    </source>
</evidence>
<evidence type="ECO:0000256" key="5">
    <source>
        <dbReference type="ARBA" id="ARBA00022989"/>
    </source>
</evidence>
<evidence type="ECO:0000256" key="10">
    <source>
        <dbReference type="SAM" id="Phobius"/>
    </source>
</evidence>
<evidence type="ECO:0000256" key="8">
    <source>
        <dbReference type="ARBA" id="ARBA00023180"/>
    </source>
</evidence>
<feature type="non-terminal residue" evidence="12">
    <location>
        <position position="1"/>
    </location>
</feature>
<feature type="transmembrane region" description="Helical" evidence="10">
    <location>
        <begin position="476"/>
        <end position="500"/>
    </location>
</feature>
<reference evidence="12" key="1">
    <citation type="journal article" date="2021" name="Cell">
        <title>Tracing the genetic footprints of vertebrate landing in non-teleost ray-finned fishes.</title>
        <authorList>
            <person name="Bi X."/>
            <person name="Wang K."/>
            <person name="Yang L."/>
            <person name="Pan H."/>
            <person name="Jiang H."/>
            <person name="Wei Q."/>
            <person name="Fang M."/>
            <person name="Yu H."/>
            <person name="Zhu C."/>
            <person name="Cai Y."/>
            <person name="He Y."/>
            <person name="Gan X."/>
            <person name="Zeng H."/>
            <person name="Yu D."/>
            <person name="Zhu Y."/>
            <person name="Jiang H."/>
            <person name="Qiu Q."/>
            <person name="Yang H."/>
            <person name="Zhang Y.E."/>
            <person name="Wang W."/>
            <person name="Zhu M."/>
            <person name="He S."/>
            <person name="Zhang G."/>
        </authorList>
    </citation>
    <scope>NUCLEOTIDE SEQUENCE</scope>
    <source>
        <strain evidence="12">Pddl_001</strain>
    </source>
</reference>
<dbReference type="InterPro" id="IPR000296">
    <property type="entry name" value="Man-6-P_rcpt_cation_dep"/>
</dbReference>
<feature type="compositionally biased region" description="Polar residues" evidence="9">
    <location>
        <begin position="194"/>
        <end position="206"/>
    </location>
</feature>
<feature type="region of interest" description="Disordered" evidence="9">
    <location>
        <begin position="192"/>
        <end position="281"/>
    </location>
</feature>
<keyword evidence="3 10" id="KW-0812">Transmembrane</keyword>